<organism evidence="15 16">
    <name type="scientific">Emcibacter nanhaiensis</name>
    <dbReference type="NCBI Taxonomy" id="1505037"/>
    <lineage>
        <taxon>Bacteria</taxon>
        <taxon>Pseudomonadati</taxon>
        <taxon>Pseudomonadota</taxon>
        <taxon>Alphaproteobacteria</taxon>
        <taxon>Emcibacterales</taxon>
        <taxon>Emcibacteraceae</taxon>
        <taxon>Emcibacter</taxon>
    </lineage>
</organism>
<evidence type="ECO:0000256" key="8">
    <source>
        <dbReference type="ARBA" id="ARBA00023077"/>
    </source>
</evidence>
<keyword evidence="5 11" id="KW-0812">Transmembrane</keyword>
<accession>A0A501PFX7</accession>
<evidence type="ECO:0000259" key="14">
    <source>
        <dbReference type="Pfam" id="PF07715"/>
    </source>
</evidence>
<feature type="domain" description="TonB-dependent receptor-like beta-barrel" evidence="13">
    <location>
        <begin position="284"/>
        <end position="752"/>
    </location>
</feature>
<dbReference type="InterPro" id="IPR000531">
    <property type="entry name" value="Beta-barrel_TonB"/>
</dbReference>
<evidence type="ECO:0000256" key="12">
    <source>
        <dbReference type="RuleBase" id="RU003357"/>
    </source>
</evidence>
<dbReference type="PROSITE" id="PS52016">
    <property type="entry name" value="TONB_DEPENDENT_REC_3"/>
    <property type="match status" value="1"/>
</dbReference>
<dbReference type="GO" id="GO:0006826">
    <property type="term" value="P:iron ion transport"/>
    <property type="evidence" value="ECO:0007669"/>
    <property type="project" value="UniProtKB-KW"/>
</dbReference>
<dbReference type="PANTHER" id="PTHR32552">
    <property type="entry name" value="FERRICHROME IRON RECEPTOR-RELATED"/>
    <property type="match status" value="1"/>
</dbReference>
<evidence type="ECO:0000256" key="1">
    <source>
        <dbReference type="ARBA" id="ARBA00004571"/>
    </source>
</evidence>
<comment type="similarity">
    <text evidence="11 12">Belongs to the TonB-dependent receptor family.</text>
</comment>
<keyword evidence="4" id="KW-0410">Iron transport</keyword>
<evidence type="ECO:0000256" key="7">
    <source>
        <dbReference type="ARBA" id="ARBA00023065"/>
    </source>
</evidence>
<evidence type="ECO:0000259" key="13">
    <source>
        <dbReference type="Pfam" id="PF00593"/>
    </source>
</evidence>
<keyword evidence="15" id="KW-0675">Receptor</keyword>
<keyword evidence="9 11" id="KW-0472">Membrane</keyword>
<dbReference type="InterPro" id="IPR039426">
    <property type="entry name" value="TonB-dep_rcpt-like"/>
</dbReference>
<dbReference type="GO" id="GO:0009279">
    <property type="term" value="C:cell outer membrane"/>
    <property type="evidence" value="ECO:0007669"/>
    <property type="project" value="UniProtKB-SubCell"/>
</dbReference>
<dbReference type="Pfam" id="PF00593">
    <property type="entry name" value="TonB_dep_Rec_b-barrel"/>
    <property type="match status" value="1"/>
</dbReference>
<keyword evidence="16" id="KW-1185">Reference proteome</keyword>
<dbReference type="RefSeq" id="WP_139941561.1">
    <property type="nucleotide sequence ID" value="NZ_JBHSYP010000004.1"/>
</dbReference>
<sequence length="789" mass="85798">MAIFETSSVRNMTKGGLFATAAVLPFVTGVSLASVAQAAEETADRAMVLEEITVTARKRSETLQDTPVSVTAFTGNNMEARGFTDVSQISDFTPNVQFDSTAPLSGGSNAATIFIRGVGQTDFNHNVDPGVGVYIDGVYLARSVGSVLGLLDVERIEVLRGPQGTLFGKNTIGGAVNVTTRKPGGEFEGKLNATYGRFDRFQINGMINIPLNEDKLALRLSGSTESQDAIAYRADGVGLGGKNNDGARATLYWDASDNLDVTLSADYTTADEDSPVESLLGINPAAQLIILNNAFVATDPSGIFDDRFVIDSLDVGGVMDNGTSEMVGSRYEIYGLSMTLNWNVAGIDVKSITAYRNMDMSFGRDADHSPLVIQGTSNDIEHDQFSQEFNLTGTALDDKLDWLLGALYFEEQSYNYSIVPIVPGLFQNPGLEAMALSLPDGPDKTMLLGIVNGGASGGGPDSIDNKSYAAFLHTSYHFTDEFTLTAGLRYTHEKKYVDVKSSFYQLLELLPEGAPVPDAFRLLTDTDDEKEFDNLSLHLNLEYRWNDDVLTYLSYSEGFKSGGFNARYLSPRPAPISFDEEEVTTYEFGVKSELLEHRLRLNIAAFYSDYTNIQVSAVQNGEPFTQNAASATIKGFELEFTALPMENLTLMGGIGYLDAGYDSLDPGTLVTLDDMFVDTPEWSVNVAAEYTVPLGDTAELVFRGDYSYRSKFANDATNTPQLIQDGYGLLNGGITLDFVEKGLSVTAYGRNLTDEHYIMSGWADIGSIGLIDGTWGRPREWGVTVNYNF</sequence>
<proteinExistence type="inferred from homology"/>
<dbReference type="Pfam" id="PF07715">
    <property type="entry name" value="Plug"/>
    <property type="match status" value="1"/>
</dbReference>
<evidence type="ECO:0000256" key="11">
    <source>
        <dbReference type="PROSITE-ProRule" id="PRU01360"/>
    </source>
</evidence>
<evidence type="ECO:0000256" key="3">
    <source>
        <dbReference type="ARBA" id="ARBA00022452"/>
    </source>
</evidence>
<dbReference type="AlphaFoldDB" id="A0A501PFX7"/>
<dbReference type="Proteomes" id="UP000319148">
    <property type="component" value="Unassembled WGS sequence"/>
</dbReference>
<evidence type="ECO:0000256" key="5">
    <source>
        <dbReference type="ARBA" id="ARBA00022692"/>
    </source>
</evidence>
<feature type="domain" description="TonB-dependent receptor plug" evidence="14">
    <location>
        <begin position="63"/>
        <end position="175"/>
    </location>
</feature>
<dbReference type="PANTHER" id="PTHR32552:SF81">
    <property type="entry name" value="TONB-DEPENDENT OUTER MEMBRANE RECEPTOR"/>
    <property type="match status" value="1"/>
</dbReference>
<keyword evidence="6" id="KW-0408">Iron</keyword>
<evidence type="ECO:0000313" key="15">
    <source>
        <dbReference type="EMBL" id="TPD58891.1"/>
    </source>
</evidence>
<keyword evidence="3 11" id="KW-1134">Transmembrane beta strand</keyword>
<keyword evidence="7" id="KW-0406">Ion transport</keyword>
<gene>
    <name evidence="15" type="ORF">FIV46_14005</name>
</gene>
<reference evidence="16" key="1">
    <citation type="submission" date="2019-06" db="EMBL/GenBank/DDBJ databases">
        <title>The complete genome of Emcibacter congregatus ZYLT.</title>
        <authorList>
            <person name="Zhao Z."/>
        </authorList>
    </citation>
    <scope>NUCLEOTIDE SEQUENCE [LARGE SCALE GENOMIC DNA]</scope>
    <source>
        <strain evidence="16">MCCC 1A06723</strain>
    </source>
</reference>
<evidence type="ECO:0000256" key="10">
    <source>
        <dbReference type="ARBA" id="ARBA00023237"/>
    </source>
</evidence>
<comment type="caution">
    <text evidence="15">The sequence shown here is derived from an EMBL/GenBank/DDBJ whole genome shotgun (WGS) entry which is preliminary data.</text>
</comment>
<protein>
    <submittedName>
        <fullName evidence="15">TonB-dependent receptor</fullName>
    </submittedName>
</protein>
<dbReference type="InterPro" id="IPR012910">
    <property type="entry name" value="Plug_dom"/>
</dbReference>
<dbReference type="InterPro" id="IPR036942">
    <property type="entry name" value="Beta-barrel_TonB_sf"/>
</dbReference>
<keyword evidence="10 11" id="KW-0998">Cell outer membrane</keyword>
<dbReference type="OrthoDB" id="7413795at2"/>
<evidence type="ECO:0000256" key="2">
    <source>
        <dbReference type="ARBA" id="ARBA00022448"/>
    </source>
</evidence>
<comment type="subcellular location">
    <subcellularLocation>
        <location evidence="1 11">Cell outer membrane</location>
        <topology evidence="1 11">Multi-pass membrane protein</topology>
    </subcellularLocation>
</comment>
<name>A0A501PFX7_9PROT</name>
<keyword evidence="2 11" id="KW-0813">Transport</keyword>
<evidence type="ECO:0000313" key="16">
    <source>
        <dbReference type="Proteomes" id="UP000319148"/>
    </source>
</evidence>
<dbReference type="EMBL" id="VFIY01000017">
    <property type="protein sequence ID" value="TPD58891.1"/>
    <property type="molecule type" value="Genomic_DNA"/>
</dbReference>
<dbReference type="SUPFAM" id="SSF56935">
    <property type="entry name" value="Porins"/>
    <property type="match status" value="1"/>
</dbReference>
<evidence type="ECO:0000256" key="9">
    <source>
        <dbReference type="ARBA" id="ARBA00023136"/>
    </source>
</evidence>
<keyword evidence="8 12" id="KW-0798">TonB box</keyword>
<dbReference type="CDD" id="cd01347">
    <property type="entry name" value="ligand_gated_channel"/>
    <property type="match status" value="1"/>
</dbReference>
<evidence type="ECO:0000256" key="4">
    <source>
        <dbReference type="ARBA" id="ARBA00022496"/>
    </source>
</evidence>
<dbReference type="Gene3D" id="2.40.170.20">
    <property type="entry name" value="TonB-dependent receptor, beta-barrel domain"/>
    <property type="match status" value="1"/>
</dbReference>
<evidence type="ECO:0000256" key="6">
    <source>
        <dbReference type="ARBA" id="ARBA00023004"/>
    </source>
</evidence>